<sequence length="353" mass="40187">MASCILYQISESTIILIDVPRSIEIAQGTAARKLLSSKPLESPFPSVEPKSEKARANLGEISLDGLLVQKHIQLSLDQLKSEWKDKWCLPRQVKCEVEGCENERAGRGTKRKKGEREHQDTITQISTEESNGLDSNGRPSVRIPPYSTVLIGDITSTSHIFLSHAPKFNLIVLDPPWPNRSARRKKSYGISYGNHEIRTLLSSIPLTNYLAEDAFVGIWVTNKLAFREMVLGGNGLFEEWGVHLVEEWIWLKVTSSGEPISELSSMWRKPYEIFLVGKKGVSSDEDVKRRVLVGVPDLHSRKPNLKTVFERVMKKEKYEALEVFARNLTAGWWAWGNEVLKFQSEEYWIEDEH</sequence>
<dbReference type="GO" id="GO:0008168">
    <property type="term" value="F:methyltransferase activity"/>
    <property type="evidence" value="ECO:0007669"/>
    <property type="project" value="InterPro"/>
</dbReference>
<dbReference type="Pfam" id="PF05063">
    <property type="entry name" value="MT-A70"/>
    <property type="match status" value="1"/>
</dbReference>
<comment type="similarity">
    <text evidence="1">Belongs to the MT-A70-like family.</text>
</comment>
<dbReference type="Proteomes" id="UP000235786">
    <property type="component" value="Unassembled WGS sequence"/>
</dbReference>
<dbReference type="InterPro" id="IPR029063">
    <property type="entry name" value="SAM-dependent_MTases_sf"/>
</dbReference>
<dbReference type="SUPFAM" id="SSF53335">
    <property type="entry name" value="S-adenosyl-L-methionine-dependent methyltransferases"/>
    <property type="match status" value="1"/>
</dbReference>
<accession>A0A2J6QUK4</accession>
<dbReference type="STRING" id="1149755.A0A2J6QUK4"/>
<dbReference type="AlphaFoldDB" id="A0A2J6QUK4"/>
<name>A0A2J6QUK4_HYAVF</name>
<dbReference type="PROSITE" id="PS00092">
    <property type="entry name" value="N6_MTASE"/>
    <property type="match status" value="1"/>
</dbReference>
<gene>
    <name evidence="2" type="ORF">L207DRAFT_549628</name>
</gene>
<dbReference type="InterPro" id="IPR007757">
    <property type="entry name" value="MT-A70-like"/>
</dbReference>
<dbReference type="PANTHER" id="PTHR12829">
    <property type="entry name" value="N6-ADENOSINE-METHYLTRANSFERASE"/>
    <property type="match status" value="1"/>
</dbReference>
<dbReference type="GO" id="GO:0003676">
    <property type="term" value="F:nucleic acid binding"/>
    <property type="evidence" value="ECO:0007669"/>
    <property type="project" value="InterPro"/>
</dbReference>
<dbReference type="InterPro" id="IPR002052">
    <property type="entry name" value="DNA_methylase_N6_adenine_CS"/>
</dbReference>
<dbReference type="GO" id="GO:0032259">
    <property type="term" value="P:methylation"/>
    <property type="evidence" value="ECO:0007669"/>
    <property type="project" value="InterPro"/>
</dbReference>
<dbReference type="EMBL" id="KZ613970">
    <property type="protein sequence ID" value="PMD29945.1"/>
    <property type="molecule type" value="Genomic_DNA"/>
</dbReference>
<dbReference type="PROSITE" id="PS51143">
    <property type="entry name" value="MT_A70"/>
    <property type="match status" value="1"/>
</dbReference>
<dbReference type="PANTHER" id="PTHR12829:SF4">
    <property type="entry name" value="N(6)-ADENINE-SPECIFIC METHYLTRANSFERASE METTL4"/>
    <property type="match status" value="1"/>
</dbReference>
<evidence type="ECO:0000313" key="2">
    <source>
        <dbReference type="EMBL" id="PMD29945.1"/>
    </source>
</evidence>
<protein>
    <submittedName>
        <fullName evidence="2">MT-A70-domain-containing protein</fullName>
    </submittedName>
</protein>
<evidence type="ECO:0000256" key="1">
    <source>
        <dbReference type="PROSITE-ProRule" id="PRU00489"/>
    </source>
</evidence>
<keyword evidence="3" id="KW-1185">Reference proteome</keyword>
<evidence type="ECO:0000313" key="3">
    <source>
        <dbReference type="Proteomes" id="UP000235786"/>
    </source>
</evidence>
<organism evidence="2 3">
    <name type="scientific">Hyaloscypha variabilis (strain UAMH 11265 / GT02V1 / F)</name>
    <name type="common">Meliniomyces variabilis</name>
    <dbReference type="NCBI Taxonomy" id="1149755"/>
    <lineage>
        <taxon>Eukaryota</taxon>
        <taxon>Fungi</taxon>
        <taxon>Dikarya</taxon>
        <taxon>Ascomycota</taxon>
        <taxon>Pezizomycotina</taxon>
        <taxon>Leotiomycetes</taxon>
        <taxon>Helotiales</taxon>
        <taxon>Hyaloscyphaceae</taxon>
        <taxon>Hyaloscypha</taxon>
        <taxon>Hyaloscypha variabilis</taxon>
    </lineage>
</organism>
<dbReference type="OrthoDB" id="61116at2759"/>
<proteinExistence type="inferred from homology"/>
<dbReference type="GO" id="GO:0005634">
    <property type="term" value="C:nucleus"/>
    <property type="evidence" value="ECO:0007669"/>
    <property type="project" value="TreeGrafter"/>
</dbReference>
<reference evidence="2 3" key="1">
    <citation type="submission" date="2016-04" db="EMBL/GenBank/DDBJ databases">
        <title>A degradative enzymes factory behind the ericoid mycorrhizal symbiosis.</title>
        <authorList>
            <consortium name="DOE Joint Genome Institute"/>
            <person name="Martino E."/>
            <person name="Morin E."/>
            <person name="Grelet G."/>
            <person name="Kuo A."/>
            <person name="Kohler A."/>
            <person name="Daghino S."/>
            <person name="Barry K."/>
            <person name="Choi C."/>
            <person name="Cichocki N."/>
            <person name="Clum A."/>
            <person name="Copeland A."/>
            <person name="Hainaut M."/>
            <person name="Haridas S."/>
            <person name="Labutti K."/>
            <person name="Lindquist E."/>
            <person name="Lipzen A."/>
            <person name="Khouja H.-R."/>
            <person name="Murat C."/>
            <person name="Ohm R."/>
            <person name="Olson A."/>
            <person name="Spatafora J."/>
            <person name="Veneault-Fourrey C."/>
            <person name="Henrissat B."/>
            <person name="Grigoriev I."/>
            <person name="Martin F."/>
            <person name="Perotto S."/>
        </authorList>
    </citation>
    <scope>NUCLEOTIDE SEQUENCE [LARGE SCALE GENOMIC DNA]</scope>
    <source>
        <strain evidence="2 3">F</strain>
    </source>
</reference>